<dbReference type="STRING" id="2070753.A0A3A2Z5Z3"/>
<dbReference type="GO" id="GO:0004402">
    <property type="term" value="F:histone acetyltransferase activity"/>
    <property type="evidence" value="ECO:0007669"/>
    <property type="project" value="InterPro"/>
</dbReference>
<comment type="caution">
    <text evidence="3">The sequence shown here is derived from an EMBL/GenBank/DDBJ whole genome shotgun (WGS) entry which is preliminary data.</text>
</comment>
<sequence length="658" mass="72547">MDVLPVPVIPTCHDCLCWSEDGALAVAGSDYVHIFTPKRPDEVEEATAHPKMRNWHTTHFKTNIFTHKEWPLIYPQERNHFSVGREQSTSYVIGVSWSPPGLGKYRRCVLAVLTSNMLLSFYEGEGGKWDRVAIVNHALNSIFEDETLDKGLRLRKTSIRSFAWCSPVKVPSDTDERVAYYVPGPESRWGEFFLTVTNDDNEVICLQVKRLGWGNGYSIEKKSLIQLNGSERSFSGPQETSLLYAAARAGVRTSSISCGPLIPNANYEGAYGVTALVGVVYGKMIKVLRLGISLRRVKTGPAKYSAEAELVELVTLPTESTPNYHFTGALEWVSTESQDIYLVAGVFAGLAIVPISRDVYNGKAEFKNKPEIQELPFYKDTSVEREDQERCWEPVSAMTTTINAQTQTSTLHLGTTGGYTLTKQFPPPVDSDPSLPTEPWRTRFDELRESFDIEHDFGSLSIGRIWGLTAYQDMIAMAATMHPGDMVDYRSAASEIMSIAISPLPPGDTGPGVGHYKGVGRSPEAVQTAREKIIGFILYHAARNQQEDDTWGNRIAYAAACCTILESHDESFRSQARAILEHLATITGADLSDEISKCSSGPAPIPARTPEQLNLTGGQVFEKCDICGSGISWDSPLESQCMNGHLFGRILSLLSPGA</sequence>
<organism evidence="3 4">
    <name type="scientific">Aspergillus sclerotialis</name>
    <dbReference type="NCBI Taxonomy" id="2070753"/>
    <lineage>
        <taxon>Eukaryota</taxon>
        <taxon>Fungi</taxon>
        <taxon>Dikarya</taxon>
        <taxon>Ascomycota</taxon>
        <taxon>Pezizomycotina</taxon>
        <taxon>Eurotiomycetes</taxon>
        <taxon>Eurotiomycetidae</taxon>
        <taxon>Eurotiales</taxon>
        <taxon>Aspergillaceae</taxon>
        <taxon>Aspergillus</taxon>
        <taxon>Aspergillus subgen. Polypaecilum</taxon>
    </lineage>
</organism>
<dbReference type="OrthoDB" id="6021743at2759"/>
<dbReference type="EMBL" id="MVGC01000537">
    <property type="protein sequence ID" value="RJE18522.1"/>
    <property type="molecule type" value="Genomic_DNA"/>
</dbReference>
<feature type="domain" description="Transcription factor IIIC putative zinc-finger" evidence="2">
    <location>
        <begin position="612"/>
        <end position="649"/>
    </location>
</feature>
<evidence type="ECO:0000259" key="1">
    <source>
        <dbReference type="Pfam" id="PF12657"/>
    </source>
</evidence>
<reference evidence="4" key="1">
    <citation type="submission" date="2017-02" db="EMBL/GenBank/DDBJ databases">
        <authorList>
            <person name="Tafer H."/>
            <person name="Lopandic K."/>
        </authorList>
    </citation>
    <scope>NUCLEOTIDE SEQUENCE [LARGE SCALE GENOMIC DNA]</scope>
    <source>
        <strain evidence="4">CBS 366.77</strain>
    </source>
</reference>
<dbReference type="InterPro" id="IPR024764">
    <property type="entry name" value="TFIIIC_Znf"/>
</dbReference>
<dbReference type="GO" id="GO:0000127">
    <property type="term" value="C:transcription factor TFIIIC complex"/>
    <property type="evidence" value="ECO:0007669"/>
    <property type="project" value="InterPro"/>
</dbReference>
<dbReference type="AlphaFoldDB" id="A0A3A2Z5Z3"/>
<protein>
    <recommendedName>
        <fullName evidence="5">Transcription factor IIIC 90kDa subunit N-terminal domain-containing protein</fullName>
    </recommendedName>
</protein>
<dbReference type="PANTHER" id="PTHR15496:SF2">
    <property type="entry name" value="GENERAL TRANSCRIPTION FACTOR 3C POLYPEPTIDE 4"/>
    <property type="match status" value="1"/>
</dbReference>
<feature type="domain" description="Transcription factor IIIC 90kDa subunit N-terminal" evidence="1">
    <location>
        <begin position="18"/>
        <end position="503"/>
    </location>
</feature>
<dbReference type="Pfam" id="PF12660">
    <property type="entry name" value="zf-TFIIIC"/>
    <property type="match status" value="1"/>
</dbReference>
<dbReference type="Proteomes" id="UP000266188">
    <property type="component" value="Unassembled WGS sequence"/>
</dbReference>
<accession>A0A3A2Z5Z3</accession>
<dbReference type="PANTHER" id="PTHR15496">
    <property type="entry name" value="GENERAL TRANSCRIPTION FACTOR 3C POLYPEPTIDE 4 FAMILY"/>
    <property type="match status" value="1"/>
</dbReference>
<proteinExistence type="predicted"/>
<dbReference type="InterPro" id="IPR044230">
    <property type="entry name" value="GTF3C4"/>
</dbReference>
<keyword evidence="4" id="KW-1185">Reference proteome</keyword>
<dbReference type="InterPro" id="IPR024761">
    <property type="entry name" value="TFIIIC_delta_N"/>
</dbReference>
<gene>
    <name evidence="3" type="ORF">PHISCL_09141</name>
</gene>
<evidence type="ECO:0008006" key="5">
    <source>
        <dbReference type="Google" id="ProtNLM"/>
    </source>
</evidence>
<dbReference type="Pfam" id="PF12657">
    <property type="entry name" value="TFIIIC_delta"/>
    <property type="match status" value="1"/>
</dbReference>
<evidence type="ECO:0000259" key="2">
    <source>
        <dbReference type="Pfam" id="PF12660"/>
    </source>
</evidence>
<dbReference type="GO" id="GO:0006384">
    <property type="term" value="P:transcription initiation at RNA polymerase III promoter"/>
    <property type="evidence" value="ECO:0007669"/>
    <property type="project" value="InterPro"/>
</dbReference>
<evidence type="ECO:0000313" key="4">
    <source>
        <dbReference type="Proteomes" id="UP000266188"/>
    </source>
</evidence>
<name>A0A3A2Z5Z3_9EURO</name>
<evidence type="ECO:0000313" key="3">
    <source>
        <dbReference type="EMBL" id="RJE18522.1"/>
    </source>
</evidence>